<dbReference type="Proteomes" id="UP000636800">
    <property type="component" value="Chromosome 2"/>
</dbReference>
<keyword evidence="2" id="KW-1185">Reference proteome</keyword>
<dbReference type="AlphaFoldDB" id="A0A835RW21"/>
<comment type="caution">
    <text evidence="1">The sequence shown here is derived from an EMBL/GenBank/DDBJ whole genome shotgun (WGS) entry which is preliminary data.</text>
</comment>
<reference evidence="1 2" key="1">
    <citation type="journal article" date="2020" name="Nat. Food">
        <title>A phased Vanilla planifolia genome enables genetic improvement of flavour and production.</title>
        <authorList>
            <person name="Hasing T."/>
            <person name="Tang H."/>
            <person name="Brym M."/>
            <person name="Khazi F."/>
            <person name="Huang T."/>
            <person name="Chambers A.H."/>
        </authorList>
    </citation>
    <scope>NUCLEOTIDE SEQUENCE [LARGE SCALE GENOMIC DNA]</scope>
    <source>
        <tissue evidence="1">Leaf</tissue>
    </source>
</reference>
<organism evidence="1 2">
    <name type="scientific">Vanilla planifolia</name>
    <name type="common">Vanilla</name>
    <dbReference type="NCBI Taxonomy" id="51239"/>
    <lineage>
        <taxon>Eukaryota</taxon>
        <taxon>Viridiplantae</taxon>
        <taxon>Streptophyta</taxon>
        <taxon>Embryophyta</taxon>
        <taxon>Tracheophyta</taxon>
        <taxon>Spermatophyta</taxon>
        <taxon>Magnoliopsida</taxon>
        <taxon>Liliopsida</taxon>
        <taxon>Asparagales</taxon>
        <taxon>Orchidaceae</taxon>
        <taxon>Vanilloideae</taxon>
        <taxon>Vanilleae</taxon>
        <taxon>Vanilla</taxon>
    </lineage>
</organism>
<protein>
    <submittedName>
        <fullName evidence="1">Uncharacterized protein</fullName>
    </submittedName>
</protein>
<proteinExistence type="predicted"/>
<accession>A0A835RW21</accession>
<gene>
    <name evidence="1" type="ORF">HPP92_006505</name>
</gene>
<dbReference type="EMBL" id="JADCNL010000002">
    <property type="protein sequence ID" value="KAG0493107.1"/>
    <property type="molecule type" value="Genomic_DNA"/>
</dbReference>
<name>A0A835RW21_VANPL</name>
<evidence type="ECO:0000313" key="1">
    <source>
        <dbReference type="EMBL" id="KAG0493107.1"/>
    </source>
</evidence>
<sequence>MYRDGSGLHNMSCKINEDDKIMLPKEQSNVSANDDVSLGGVSSRRGTALKKEALDI</sequence>
<evidence type="ECO:0000313" key="2">
    <source>
        <dbReference type="Proteomes" id="UP000636800"/>
    </source>
</evidence>